<name>A0A1W5ZU24_9BACI</name>
<proteinExistence type="predicted"/>
<dbReference type="STRING" id="402384.HM131_07830"/>
<accession>A0A1W5ZU24</accession>
<dbReference type="KEGG" id="hmn:HM131_07830"/>
<dbReference type="EMBL" id="CP020772">
    <property type="protein sequence ID" value="ARI76757.1"/>
    <property type="molecule type" value="Genomic_DNA"/>
</dbReference>
<dbReference type="AlphaFoldDB" id="A0A1W5ZU24"/>
<keyword evidence="2" id="KW-1185">Reference proteome</keyword>
<dbReference type="Proteomes" id="UP000192527">
    <property type="component" value="Chromosome"/>
</dbReference>
<sequence length="83" mass="9960">MAQLIKLQDYISRYETSIYQYPSQFIRLKRENWSKFQHLFEQGLLEEDVEELEGEVTAKKSKGISRLFEKSSPQLLMKNRGRF</sequence>
<reference evidence="1 2" key="1">
    <citation type="submission" date="2017-04" db="EMBL/GenBank/DDBJ databases">
        <title>The whole genome sequencing and assembly of Halobacillus mangrovi strain.</title>
        <authorList>
            <person name="Lee S.-J."/>
            <person name="Park M.-K."/>
            <person name="Kim J.-Y."/>
            <person name="Lee Y.-J."/>
            <person name="Yi H."/>
            <person name="Bahn Y.-S."/>
            <person name="Kim J.F."/>
            <person name="Lee D.-W."/>
        </authorList>
    </citation>
    <scope>NUCLEOTIDE SEQUENCE [LARGE SCALE GENOMIC DNA]</scope>
    <source>
        <strain evidence="1 2">KTB 131</strain>
    </source>
</reference>
<gene>
    <name evidence="1" type="ORF">HM131_07830</name>
</gene>
<dbReference type="RefSeq" id="WP_085029234.1">
    <property type="nucleotide sequence ID" value="NZ_CP020772.1"/>
</dbReference>
<organism evidence="1 2">
    <name type="scientific">Halobacillus mangrovi</name>
    <dbReference type="NCBI Taxonomy" id="402384"/>
    <lineage>
        <taxon>Bacteria</taxon>
        <taxon>Bacillati</taxon>
        <taxon>Bacillota</taxon>
        <taxon>Bacilli</taxon>
        <taxon>Bacillales</taxon>
        <taxon>Bacillaceae</taxon>
        <taxon>Halobacillus</taxon>
    </lineage>
</organism>
<evidence type="ECO:0000313" key="2">
    <source>
        <dbReference type="Proteomes" id="UP000192527"/>
    </source>
</evidence>
<evidence type="ECO:0000313" key="1">
    <source>
        <dbReference type="EMBL" id="ARI76757.1"/>
    </source>
</evidence>
<protein>
    <submittedName>
        <fullName evidence="1">Uncharacterized protein</fullName>
    </submittedName>
</protein>